<comment type="caution">
    <text evidence="3">The sequence shown here is derived from an EMBL/GenBank/DDBJ whole genome shotgun (WGS) entry which is preliminary data.</text>
</comment>
<dbReference type="GO" id="GO:0035861">
    <property type="term" value="C:site of double-strand break"/>
    <property type="evidence" value="ECO:0007669"/>
    <property type="project" value="TreeGrafter"/>
</dbReference>
<proteinExistence type="predicted"/>
<dbReference type="Pfam" id="PF17906">
    <property type="entry name" value="HTH_48"/>
    <property type="match status" value="1"/>
</dbReference>
<dbReference type="GO" id="GO:0046975">
    <property type="term" value="F:histone H3K36 methyltransferase activity"/>
    <property type="evidence" value="ECO:0007669"/>
    <property type="project" value="TreeGrafter"/>
</dbReference>
<dbReference type="Gene3D" id="1.10.10.1450">
    <property type="match status" value="1"/>
</dbReference>
<protein>
    <recommendedName>
        <fullName evidence="2">Mos1 transposase HTH domain-containing protein</fullName>
    </recommendedName>
</protein>
<dbReference type="GO" id="GO:0044547">
    <property type="term" value="F:DNA topoisomerase binding"/>
    <property type="evidence" value="ECO:0007669"/>
    <property type="project" value="TreeGrafter"/>
</dbReference>
<dbReference type="GO" id="GO:0006303">
    <property type="term" value="P:double-strand break repair via nonhomologous end joining"/>
    <property type="evidence" value="ECO:0007669"/>
    <property type="project" value="TreeGrafter"/>
</dbReference>
<dbReference type="GO" id="GO:0005634">
    <property type="term" value="C:nucleus"/>
    <property type="evidence" value="ECO:0007669"/>
    <property type="project" value="TreeGrafter"/>
</dbReference>
<dbReference type="AlphaFoldDB" id="A0A3L8D3N0"/>
<evidence type="ECO:0000259" key="2">
    <source>
        <dbReference type="Pfam" id="PF17906"/>
    </source>
</evidence>
<dbReference type="InterPro" id="IPR041426">
    <property type="entry name" value="Mos1_HTH"/>
</dbReference>
<organism evidence="3">
    <name type="scientific">Ooceraea biroi</name>
    <name type="common">Clonal raider ant</name>
    <name type="synonym">Cerapachys biroi</name>
    <dbReference type="NCBI Taxonomy" id="2015173"/>
    <lineage>
        <taxon>Eukaryota</taxon>
        <taxon>Metazoa</taxon>
        <taxon>Ecdysozoa</taxon>
        <taxon>Arthropoda</taxon>
        <taxon>Hexapoda</taxon>
        <taxon>Insecta</taxon>
        <taxon>Pterygota</taxon>
        <taxon>Neoptera</taxon>
        <taxon>Endopterygota</taxon>
        <taxon>Hymenoptera</taxon>
        <taxon>Apocrita</taxon>
        <taxon>Aculeata</taxon>
        <taxon>Formicoidea</taxon>
        <taxon>Formicidae</taxon>
        <taxon>Dorylinae</taxon>
        <taxon>Ooceraea</taxon>
    </lineage>
</organism>
<dbReference type="GO" id="GO:0044774">
    <property type="term" value="P:mitotic DNA integrity checkpoint signaling"/>
    <property type="evidence" value="ECO:0007669"/>
    <property type="project" value="TreeGrafter"/>
</dbReference>
<feature type="compositionally biased region" description="Low complexity" evidence="1">
    <location>
        <begin position="232"/>
        <end position="244"/>
    </location>
</feature>
<name>A0A3L8D3N0_OOCBI</name>
<dbReference type="GO" id="GO:0003697">
    <property type="term" value="F:single-stranded DNA binding"/>
    <property type="evidence" value="ECO:0007669"/>
    <property type="project" value="TreeGrafter"/>
</dbReference>
<feature type="region of interest" description="Disordered" evidence="1">
    <location>
        <begin position="163"/>
        <end position="259"/>
    </location>
</feature>
<dbReference type="PANTHER" id="PTHR46060">
    <property type="entry name" value="MARINER MOS1 TRANSPOSASE-LIKE PROTEIN"/>
    <property type="match status" value="1"/>
</dbReference>
<dbReference type="PANTHER" id="PTHR46060:SF2">
    <property type="entry name" value="HISTONE-LYSINE N-METHYLTRANSFERASE SETMAR"/>
    <property type="match status" value="1"/>
</dbReference>
<gene>
    <name evidence="3" type="ORF">DMN91_012711</name>
</gene>
<dbReference type="GO" id="GO:0042800">
    <property type="term" value="F:histone H3K4 methyltransferase activity"/>
    <property type="evidence" value="ECO:0007669"/>
    <property type="project" value="TreeGrafter"/>
</dbReference>
<dbReference type="EMBL" id="QOIP01000014">
    <property type="protein sequence ID" value="RLU14824.1"/>
    <property type="molecule type" value="Genomic_DNA"/>
</dbReference>
<sequence>MEKSKIRVIYEYDEFRRGTTVSETARNINAVFGEGSTTKATVGNWFRNFRDGDFSLANEPRGRPKTKVDNDHLRAVVESDPSQNTRVQPSGLDGWIRVLANPGAPELPQGSGHLRPDGWMRNWQTRVRVLANPRFPSHWRLAAGEDGPSGFGFVARFCGKAPAGQRGVGGGQARPEHLGGRGPRAGPLSGGVGNSPWNSPGGPLTRGPFPPSTHAAGHGPWGAQIGRRRRAAAGGNNDGGRSPTPGHPGWGGGGNGVLPQQVRAQRRGQTHGGWVGGGVPRWGAAAWGVGRAWRLSPSLCVSSAPPGCQDLLRVVASMPGTASAEGVCRRGMCPDASPTRYEAGRLGVAVEWRLRGRAAALGVAWNSMETGPRSTGPRPPLCCTQAFPLVAAASPLVAPAWARRSRGRIAGLMQGGTRAGDRVPLSKHPGGRVYGVRGPPSRRAGGA</sequence>
<evidence type="ECO:0000256" key="1">
    <source>
        <dbReference type="SAM" id="MobiDB-lite"/>
    </source>
</evidence>
<dbReference type="GO" id="GO:0000729">
    <property type="term" value="P:DNA double-strand break processing"/>
    <property type="evidence" value="ECO:0007669"/>
    <property type="project" value="TreeGrafter"/>
</dbReference>
<reference evidence="3" key="2">
    <citation type="submission" date="2018-07" db="EMBL/GenBank/DDBJ databases">
        <authorList>
            <person name="Mckenzie S.K."/>
            <person name="Kronauer D.J.C."/>
        </authorList>
    </citation>
    <scope>NUCLEOTIDE SEQUENCE</scope>
    <source>
        <strain evidence="3">Clonal line C1</strain>
    </source>
</reference>
<dbReference type="GO" id="GO:0015074">
    <property type="term" value="P:DNA integration"/>
    <property type="evidence" value="ECO:0007669"/>
    <property type="project" value="TreeGrafter"/>
</dbReference>
<feature type="region of interest" description="Disordered" evidence="1">
    <location>
        <begin position="414"/>
        <end position="447"/>
    </location>
</feature>
<accession>A0A3L8D3N0</accession>
<evidence type="ECO:0000313" key="3">
    <source>
        <dbReference type="EMBL" id="RLU14824.1"/>
    </source>
</evidence>
<feature type="domain" description="Mos1 transposase HTH" evidence="2">
    <location>
        <begin position="4"/>
        <end position="53"/>
    </location>
</feature>
<reference evidence="3" key="1">
    <citation type="journal article" date="2018" name="Genome Res.">
        <title>The genomic architecture and molecular evolution of ant odorant receptors.</title>
        <authorList>
            <person name="McKenzie S.K."/>
            <person name="Kronauer D.J.C."/>
        </authorList>
    </citation>
    <scope>NUCLEOTIDE SEQUENCE [LARGE SCALE GENOMIC DNA]</scope>
    <source>
        <strain evidence="3">Clonal line C1</strain>
    </source>
</reference>
<feature type="compositionally biased region" description="Low complexity" evidence="1">
    <location>
        <begin position="434"/>
        <end position="447"/>
    </location>
</feature>
<dbReference type="GO" id="GO:0031297">
    <property type="term" value="P:replication fork processing"/>
    <property type="evidence" value="ECO:0007669"/>
    <property type="project" value="TreeGrafter"/>
</dbReference>
<dbReference type="GO" id="GO:0000793">
    <property type="term" value="C:condensed chromosome"/>
    <property type="evidence" value="ECO:0007669"/>
    <property type="project" value="TreeGrafter"/>
</dbReference>
<dbReference type="GO" id="GO:0003690">
    <property type="term" value="F:double-stranded DNA binding"/>
    <property type="evidence" value="ECO:0007669"/>
    <property type="project" value="TreeGrafter"/>
</dbReference>
<feature type="compositionally biased region" description="Gly residues" evidence="1">
    <location>
        <begin position="180"/>
        <end position="193"/>
    </location>
</feature>
<dbReference type="InterPro" id="IPR052709">
    <property type="entry name" value="Transposase-MT_Hybrid"/>
</dbReference>
<dbReference type="GO" id="GO:0000014">
    <property type="term" value="F:single-stranded DNA endodeoxyribonuclease activity"/>
    <property type="evidence" value="ECO:0007669"/>
    <property type="project" value="TreeGrafter"/>
</dbReference>
<dbReference type="Proteomes" id="UP000279307">
    <property type="component" value="Chromosome 14"/>
</dbReference>